<dbReference type="Pfam" id="PF14343">
    <property type="entry name" value="PrcB_C"/>
    <property type="match status" value="1"/>
</dbReference>
<evidence type="ECO:0000313" key="2">
    <source>
        <dbReference type="EMBL" id="KXG43479.1"/>
    </source>
</evidence>
<evidence type="ECO:0000313" key="3">
    <source>
        <dbReference type="Proteomes" id="UP000070352"/>
    </source>
</evidence>
<comment type="caution">
    <text evidence="2">The sequence shown here is derived from an EMBL/GenBank/DDBJ whole genome shotgun (WGS) entry which is preliminary data.</text>
</comment>
<accession>A0A135L3M8</accession>
<feature type="domain" description="PrcB C-terminal" evidence="1">
    <location>
        <begin position="37"/>
        <end position="93"/>
    </location>
</feature>
<evidence type="ECO:0000259" key="1">
    <source>
        <dbReference type="Pfam" id="PF14343"/>
    </source>
</evidence>
<protein>
    <recommendedName>
        <fullName evidence="1">PrcB C-terminal domain-containing protein</fullName>
    </recommendedName>
</protein>
<name>A0A135L3M8_9BACI</name>
<dbReference type="OrthoDB" id="2476445at2"/>
<keyword evidence="3" id="KW-1185">Reference proteome</keyword>
<dbReference type="Proteomes" id="UP000070352">
    <property type="component" value="Unassembled WGS sequence"/>
</dbReference>
<reference evidence="2 3" key="1">
    <citation type="submission" date="2016-02" db="EMBL/GenBank/DDBJ databases">
        <title>Draft Genome for Tepidibacillus decaturensis nov. sp. Strain Z9, an Anaerobic, Moderately Thermophilic and Heterotrophic Bacterium from Deep Subsurface of the Illinois Basin, USA.</title>
        <authorList>
            <person name="Dong Y."/>
            <person name="Chang J.Y."/>
            <person name="Sanford R."/>
            <person name="Fouke B.W."/>
        </authorList>
    </citation>
    <scope>NUCLEOTIDE SEQUENCE [LARGE SCALE GENOMIC DNA]</scope>
    <source>
        <strain evidence="2 3">Z9</strain>
    </source>
</reference>
<gene>
    <name evidence="2" type="ORF">U473_05215</name>
</gene>
<proteinExistence type="predicted"/>
<dbReference type="AlphaFoldDB" id="A0A135L3M8"/>
<dbReference type="STRING" id="1413211.U473_05215"/>
<sequence>MEYQMISQLDAPNTVQEWLNQKQNEDVYFILKEENKTYVVIRRKEVDSGGYGIKLVGIEEQEKDILIKVEYTNPKPEEIVTQVINSPVTVLELEQTNKPIRIEVQYNK</sequence>
<dbReference type="RefSeq" id="WP_068724037.1">
    <property type="nucleotide sequence ID" value="NZ_LSKU01000001.1"/>
</dbReference>
<dbReference type="InterPro" id="IPR025748">
    <property type="entry name" value="PrcB_C_dom"/>
</dbReference>
<dbReference type="EMBL" id="LSKU01000001">
    <property type="protein sequence ID" value="KXG43479.1"/>
    <property type="molecule type" value="Genomic_DNA"/>
</dbReference>
<organism evidence="2 3">
    <name type="scientific">Tepidibacillus decaturensis</name>
    <dbReference type="NCBI Taxonomy" id="1413211"/>
    <lineage>
        <taxon>Bacteria</taxon>
        <taxon>Bacillati</taxon>
        <taxon>Bacillota</taxon>
        <taxon>Bacilli</taxon>
        <taxon>Bacillales</taxon>
        <taxon>Bacillaceae</taxon>
        <taxon>Tepidibacillus</taxon>
    </lineage>
</organism>